<evidence type="ECO:0000256" key="1">
    <source>
        <dbReference type="SAM" id="MobiDB-lite"/>
    </source>
</evidence>
<dbReference type="AlphaFoldDB" id="A0A176VRL5"/>
<evidence type="ECO:0000313" key="3">
    <source>
        <dbReference type="Proteomes" id="UP000077202"/>
    </source>
</evidence>
<accession>A0A176VRL5</accession>
<feature type="region of interest" description="Disordered" evidence="1">
    <location>
        <begin position="1"/>
        <end position="64"/>
    </location>
</feature>
<reference evidence="2" key="1">
    <citation type="submission" date="2016-03" db="EMBL/GenBank/DDBJ databases">
        <title>Mechanisms controlling the formation of the plant cell surface in tip-growing cells are functionally conserved among land plants.</title>
        <authorList>
            <person name="Honkanen S."/>
            <person name="Jones V.A."/>
            <person name="Morieri G."/>
            <person name="Champion C."/>
            <person name="Hetherington A.J."/>
            <person name="Kelly S."/>
            <person name="Saint-Marcoux D."/>
            <person name="Proust H."/>
            <person name="Prescott H."/>
            <person name="Dolan L."/>
        </authorList>
    </citation>
    <scope>NUCLEOTIDE SEQUENCE [LARGE SCALE GENOMIC DNA]</scope>
    <source>
        <tissue evidence="2">Whole gametophyte</tissue>
    </source>
</reference>
<dbReference type="Proteomes" id="UP000077202">
    <property type="component" value="Unassembled WGS sequence"/>
</dbReference>
<feature type="compositionally biased region" description="Basic residues" evidence="1">
    <location>
        <begin position="49"/>
        <end position="63"/>
    </location>
</feature>
<sequence length="173" mass="18522">MDLGAAEVGRGGPAGGFARLTNGAYRQGTRSLVVQKSRHGKRNEAAEHPRKHSGSSGSNKRKFPASCGLLHAPAQYSSYTLNANEYSESLSRTHAESFTMTGIPGAFHQQSAMFHSSVADQGDNNESSTSSSLQELALLTASMEKSCCICFDMPEDGALIPSGHRMCKGVRRR</sequence>
<evidence type="ECO:0000313" key="2">
    <source>
        <dbReference type="EMBL" id="OAE22972.1"/>
    </source>
</evidence>
<keyword evidence="3" id="KW-1185">Reference proteome</keyword>
<proteinExistence type="predicted"/>
<comment type="caution">
    <text evidence="2">The sequence shown here is derived from an EMBL/GenBank/DDBJ whole genome shotgun (WGS) entry which is preliminary data.</text>
</comment>
<dbReference type="EMBL" id="LVLJ01002982">
    <property type="protein sequence ID" value="OAE22972.1"/>
    <property type="molecule type" value="Genomic_DNA"/>
</dbReference>
<gene>
    <name evidence="2" type="ORF">AXG93_2717s1020</name>
</gene>
<name>A0A176VRL5_MARPO</name>
<protein>
    <submittedName>
        <fullName evidence="2">Uncharacterized protein</fullName>
    </submittedName>
</protein>
<organism evidence="2 3">
    <name type="scientific">Marchantia polymorpha subsp. ruderalis</name>
    <dbReference type="NCBI Taxonomy" id="1480154"/>
    <lineage>
        <taxon>Eukaryota</taxon>
        <taxon>Viridiplantae</taxon>
        <taxon>Streptophyta</taxon>
        <taxon>Embryophyta</taxon>
        <taxon>Marchantiophyta</taxon>
        <taxon>Marchantiopsida</taxon>
        <taxon>Marchantiidae</taxon>
        <taxon>Marchantiales</taxon>
        <taxon>Marchantiaceae</taxon>
        <taxon>Marchantia</taxon>
    </lineage>
</organism>